<evidence type="ECO:0000313" key="6">
    <source>
        <dbReference type="EMBL" id="PLR34642.1"/>
    </source>
</evidence>
<feature type="domain" description="HipA N-terminal subdomain 1" evidence="5">
    <location>
        <begin position="6"/>
        <end position="103"/>
    </location>
</feature>
<evidence type="ECO:0000256" key="3">
    <source>
        <dbReference type="ARBA" id="ARBA00022777"/>
    </source>
</evidence>
<dbReference type="CDD" id="cd17808">
    <property type="entry name" value="HipA_Ec_like"/>
    <property type="match status" value="1"/>
</dbReference>
<evidence type="ECO:0000259" key="5">
    <source>
        <dbReference type="Pfam" id="PF13657"/>
    </source>
</evidence>
<dbReference type="AlphaFoldDB" id="A0A2N5E233"/>
<proteinExistence type="inferred from homology"/>
<sequence>MVSQQLTVALNGLVVGQLEKRGGMTFRYDESWLARPGARAISLSLPLQAGRFEGDVVYNFFDNLLPDNERVRGRIQARFHTPTRQPFDLLSSIGSDCVGAIQLYPTGTFINPVTEIHADPLSEPQIAALLRGYQYAPLGMEAESDDFRISLAGAQEKTALLRYRQQWYRPRGSTPTSHIFKLPVGYIVANNIDLSESCENEWLCLQLARAFGFRVPDAEIAHFDDQKALIVERFDRRWSQDGSWLMRLPQEDFCQALGVAPALKYEADGGPGIAAGMKLLLGSQQAIADRETFFRSQILFWLLAAIDGHAKNFSLFLEPGSAYRLAPLYDILSAYPLMTPSGIAPQKAKMAMAVRGKNRHFHWATILPRHYVAMAKSVAFSAARAADLLEEMAAQTEAVITRVERHLPNGFPAFISDPIFSGLRKQAQKIL</sequence>
<comment type="caution">
    <text evidence="6">The sequence shown here is derived from an EMBL/GenBank/DDBJ whole genome shotgun (WGS) entry which is preliminary data.</text>
</comment>
<reference evidence="6 7" key="1">
    <citation type="submission" date="2017-12" db="EMBL/GenBank/DDBJ databases">
        <title>Characterization of six clinical isolates of Enterochimera gen. nov., a novel genus of the Yersiniaciae family and the three species Enterochimera arupensis sp. nov., Enterochimera coloradensis sp. nov, and Enterochimera californica sp. nov.</title>
        <authorList>
            <person name="Rossi A."/>
            <person name="Fisher M."/>
        </authorList>
    </citation>
    <scope>NUCLEOTIDE SEQUENCE [LARGE SCALE GENOMIC DNA]</scope>
    <source>
        <strain evidence="7">2015-Iso6</strain>
    </source>
</reference>
<evidence type="ECO:0000256" key="1">
    <source>
        <dbReference type="ARBA" id="ARBA00010164"/>
    </source>
</evidence>
<dbReference type="PANTHER" id="PTHR37419:SF1">
    <property type="entry name" value="SERINE_THREONINE-PROTEIN KINASE TOXIN HIPA"/>
    <property type="match status" value="1"/>
</dbReference>
<keyword evidence="7" id="KW-1185">Reference proteome</keyword>
<dbReference type="OrthoDB" id="9805913at2"/>
<keyword evidence="2" id="KW-0808">Transferase</keyword>
<dbReference type="PANTHER" id="PTHR37419">
    <property type="entry name" value="SERINE/THREONINE-PROTEIN KINASE TOXIN HIPA"/>
    <property type="match status" value="1"/>
</dbReference>
<dbReference type="EMBL" id="PJZF01000013">
    <property type="protein sequence ID" value="PLR34642.1"/>
    <property type="molecule type" value="Genomic_DNA"/>
</dbReference>
<dbReference type="Pfam" id="PF07804">
    <property type="entry name" value="HipA_C"/>
    <property type="match status" value="1"/>
</dbReference>
<evidence type="ECO:0000256" key="2">
    <source>
        <dbReference type="ARBA" id="ARBA00022679"/>
    </source>
</evidence>
<keyword evidence="3 6" id="KW-0418">Kinase</keyword>
<dbReference type="InterPro" id="IPR017508">
    <property type="entry name" value="HipA_N1"/>
</dbReference>
<organism evidence="6 7">
    <name type="scientific">Chimaeribacter californicus</name>
    <dbReference type="NCBI Taxonomy" id="2060067"/>
    <lineage>
        <taxon>Bacteria</taxon>
        <taxon>Pseudomonadati</taxon>
        <taxon>Pseudomonadota</taxon>
        <taxon>Gammaproteobacteria</taxon>
        <taxon>Enterobacterales</taxon>
        <taxon>Yersiniaceae</taxon>
        <taxon>Chimaeribacter</taxon>
    </lineage>
</organism>
<dbReference type="GO" id="GO:0005829">
    <property type="term" value="C:cytosol"/>
    <property type="evidence" value="ECO:0007669"/>
    <property type="project" value="TreeGrafter"/>
</dbReference>
<dbReference type="InterPro" id="IPR012893">
    <property type="entry name" value="HipA-like_C"/>
</dbReference>
<dbReference type="Pfam" id="PF13657">
    <property type="entry name" value="Couple_hipA"/>
    <property type="match status" value="1"/>
</dbReference>
<keyword evidence="6" id="KW-0723">Serine/threonine-protein kinase</keyword>
<dbReference type="RefSeq" id="WP_101817061.1">
    <property type="nucleotide sequence ID" value="NZ_PJZF01000013.1"/>
</dbReference>
<accession>A0A2N5E233</accession>
<evidence type="ECO:0000259" key="4">
    <source>
        <dbReference type="Pfam" id="PF07804"/>
    </source>
</evidence>
<feature type="domain" description="HipA-like C-terminal" evidence="4">
    <location>
        <begin position="149"/>
        <end position="398"/>
    </location>
</feature>
<gene>
    <name evidence="6" type="ORF">CYR55_14660</name>
</gene>
<dbReference type="Proteomes" id="UP000234240">
    <property type="component" value="Unassembled WGS sequence"/>
</dbReference>
<dbReference type="GO" id="GO:0004674">
    <property type="term" value="F:protein serine/threonine kinase activity"/>
    <property type="evidence" value="ECO:0007669"/>
    <property type="project" value="UniProtKB-KW"/>
</dbReference>
<dbReference type="InterPro" id="IPR052028">
    <property type="entry name" value="HipA_Ser/Thr_kinase"/>
</dbReference>
<comment type="similarity">
    <text evidence="1">Belongs to the HipA Ser/Thr kinase family.</text>
</comment>
<name>A0A2N5E233_9GAMM</name>
<dbReference type="NCBIfam" id="TIGR03071">
    <property type="entry name" value="couple_hipA"/>
    <property type="match status" value="1"/>
</dbReference>
<protein>
    <submittedName>
        <fullName evidence="6">Serine/threonine protein kinase</fullName>
    </submittedName>
</protein>
<evidence type="ECO:0000313" key="7">
    <source>
        <dbReference type="Proteomes" id="UP000234240"/>
    </source>
</evidence>